<gene>
    <name evidence="1" type="ORF">CBU02nite_38450</name>
</gene>
<dbReference type="Proteomes" id="UP000321089">
    <property type="component" value="Unassembled WGS sequence"/>
</dbReference>
<proteinExistence type="predicted"/>
<sequence length="151" mass="17769">MKMTGIVNYEVEDVFNHFIRNAKRDFSDFNEENPVGCRVEKDITTGGPKPIKCTVEITDYEKNKKYEITTSNEYSTCISTYTFLGQQDGTTRLTISEKQTTQKFIQLTTLYFQRFLARRAFKNSFKNIIDVLNNELRIHFENIERSKKKHS</sequence>
<dbReference type="Pfam" id="PF11687">
    <property type="entry name" value="DUF3284"/>
    <property type="match status" value="1"/>
</dbReference>
<dbReference type="RefSeq" id="WP_146869339.1">
    <property type="nucleotide sequence ID" value="NZ_BKBC01000101.1"/>
</dbReference>
<dbReference type="SUPFAM" id="SSF55961">
    <property type="entry name" value="Bet v1-like"/>
    <property type="match status" value="1"/>
</dbReference>
<dbReference type="AlphaFoldDB" id="A0A512TSY0"/>
<name>A0A512TSY0_CLOBU</name>
<comment type="caution">
    <text evidence="1">The sequence shown here is derived from an EMBL/GenBank/DDBJ whole genome shotgun (WGS) entry which is preliminary data.</text>
</comment>
<organism evidence="1 2">
    <name type="scientific">Clostridium butyricum</name>
    <dbReference type="NCBI Taxonomy" id="1492"/>
    <lineage>
        <taxon>Bacteria</taxon>
        <taxon>Bacillati</taxon>
        <taxon>Bacillota</taxon>
        <taxon>Clostridia</taxon>
        <taxon>Eubacteriales</taxon>
        <taxon>Clostridiaceae</taxon>
        <taxon>Clostridium</taxon>
    </lineage>
</organism>
<evidence type="ECO:0000313" key="2">
    <source>
        <dbReference type="Proteomes" id="UP000321089"/>
    </source>
</evidence>
<protein>
    <recommendedName>
        <fullName evidence="3">DUF3284 domain-containing protein</fullName>
    </recommendedName>
</protein>
<dbReference type="InterPro" id="IPR021701">
    <property type="entry name" value="DUF3284"/>
</dbReference>
<accession>A0A512TSY0</accession>
<evidence type="ECO:0008006" key="3">
    <source>
        <dbReference type="Google" id="ProtNLM"/>
    </source>
</evidence>
<reference evidence="1 2" key="1">
    <citation type="submission" date="2019-07" db="EMBL/GenBank/DDBJ databases">
        <title>Whole genome shotgun sequence of Clostridium butyricum NBRC 3858.</title>
        <authorList>
            <person name="Hosoyama A."/>
            <person name="Uohara A."/>
            <person name="Ohji S."/>
            <person name="Ichikawa N."/>
        </authorList>
    </citation>
    <scope>NUCLEOTIDE SEQUENCE [LARGE SCALE GENOMIC DNA]</scope>
    <source>
        <strain evidence="1 2">NBRC 3858</strain>
    </source>
</reference>
<evidence type="ECO:0000313" key="1">
    <source>
        <dbReference type="EMBL" id="GEQ23339.1"/>
    </source>
</evidence>
<dbReference type="EMBL" id="BKBC01000101">
    <property type="protein sequence ID" value="GEQ23339.1"/>
    <property type="molecule type" value="Genomic_DNA"/>
</dbReference>